<dbReference type="EC" id="3.4.19.12" evidence="3"/>
<dbReference type="InterPro" id="IPR050164">
    <property type="entry name" value="Peptidase_C19"/>
</dbReference>
<evidence type="ECO:0000256" key="3">
    <source>
        <dbReference type="ARBA" id="ARBA00012759"/>
    </source>
</evidence>
<evidence type="ECO:0000313" key="10">
    <source>
        <dbReference type="EMBL" id="CAG9314279.1"/>
    </source>
</evidence>
<dbReference type="Pfam" id="PF00443">
    <property type="entry name" value="UCH"/>
    <property type="match status" value="1"/>
</dbReference>
<dbReference type="Gene3D" id="3.90.70.10">
    <property type="entry name" value="Cysteine proteinases"/>
    <property type="match status" value="1"/>
</dbReference>
<organism evidence="10 11">
    <name type="scientific">Blepharisma stoltei</name>
    <dbReference type="NCBI Taxonomy" id="1481888"/>
    <lineage>
        <taxon>Eukaryota</taxon>
        <taxon>Sar</taxon>
        <taxon>Alveolata</taxon>
        <taxon>Ciliophora</taxon>
        <taxon>Postciliodesmatophora</taxon>
        <taxon>Heterotrichea</taxon>
        <taxon>Heterotrichida</taxon>
        <taxon>Blepharismidae</taxon>
        <taxon>Blepharisma</taxon>
    </lineage>
</organism>
<dbReference type="GO" id="GO:0005634">
    <property type="term" value="C:nucleus"/>
    <property type="evidence" value="ECO:0007669"/>
    <property type="project" value="TreeGrafter"/>
</dbReference>
<evidence type="ECO:0000256" key="7">
    <source>
        <dbReference type="ARBA" id="ARBA00022807"/>
    </source>
</evidence>
<dbReference type="GO" id="GO:0004843">
    <property type="term" value="F:cysteine-type deubiquitinase activity"/>
    <property type="evidence" value="ECO:0007669"/>
    <property type="project" value="UniProtKB-EC"/>
</dbReference>
<keyword evidence="8" id="KW-0812">Transmembrane</keyword>
<keyword evidence="7" id="KW-0788">Thiol protease</keyword>
<keyword evidence="5" id="KW-0833">Ubl conjugation pathway</keyword>
<feature type="domain" description="USP" evidence="9">
    <location>
        <begin position="65"/>
        <end position="200"/>
    </location>
</feature>
<dbReference type="InterPro" id="IPR038765">
    <property type="entry name" value="Papain-like_cys_pep_sf"/>
</dbReference>
<proteinExistence type="inferred from homology"/>
<reference evidence="10" key="1">
    <citation type="submission" date="2021-09" db="EMBL/GenBank/DDBJ databases">
        <authorList>
            <consortium name="AG Swart"/>
            <person name="Singh M."/>
            <person name="Singh A."/>
            <person name="Seah K."/>
            <person name="Emmerich C."/>
        </authorList>
    </citation>
    <scope>NUCLEOTIDE SEQUENCE</scope>
    <source>
        <strain evidence="10">ATCC30299</strain>
    </source>
</reference>
<evidence type="ECO:0000256" key="8">
    <source>
        <dbReference type="SAM" id="Phobius"/>
    </source>
</evidence>
<evidence type="ECO:0000256" key="5">
    <source>
        <dbReference type="ARBA" id="ARBA00022786"/>
    </source>
</evidence>
<accession>A0AAU9IQ55</accession>
<gene>
    <name evidence="10" type="ORF">BSTOLATCC_MIC10074</name>
</gene>
<dbReference type="PROSITE" id="PS00972">
    <property type="entry name" value="USP_1"/>
    <property type="match status" value="1"/>
</dbReference>
<evidence type="ECO:0000313" key="11">
    <source>
        <dbReference type="Proteomes" id="UP001162131"/>
    </source>
</evidence>
<dbReference type="Proteomes" id="UP001162131">
    <property type="component" value="Unassembled WGS sequence"/>
</dbReference>
<dbReference type="EMBL" id="CAJZBQ010000011">
    <property type="protein sequence ID" value="CAG9314279.1"/>
    <property type="molecule type" value="Genomic_DNA"/>
</dbReference>
<evidence type="ECO:0000256" key="6">
    <source>
        <dbReference type="ARBA" id="ARBA00022801"/>
    </source>
</evidence>
<dbReference type="InterPro" id="IPR018200">
    <property type="entry name" value="USP_CS"/>
</dbReference>
<evidence type="ECO:0000256" key="2">
    <source>
        <dbReference type="ARBA" id="ARBA00009085"/>
    </source>
</evidence>
<protein>
    <recommendedName>
        <fullName evidence="3">ubiquitinyl hydrolase 1</fullName>
        <ecNumber evidence="3">3.4.19.12</ecNumber>
    </recommendedName>
</protein>
<comment type="catalytic activity">
    <reaction evidence="1">
        <text>Thiol-dependent hydrolysis of ester, thioester, amide, peptide and isopeptide bonds formed by the C-terminal Gly of ubiquitin (a 76-residue protein attached to proteins as an intracellular targeting signal).</text>
        <dbReference type="EC" id="3.4.19.12"/>
    </reaction>
</comment>
<sequence length="200" mass="23478">MSYDIKYFAKRGGYIVAILVIIYFFPKLVAWLRNRKNKQNKKLKDSRDYQELENLSFGNQCSRKSGIPNYGNTCYLNSVLQVLASTPNFVDFISKSNTILFRNLLIIFYLMLSRISSSDFKPGIINFLNTLKEKFPTYELNAQNDCKELYNILIDIYIQEFSHEEKRFQITKNQTFTCQKGHKVIKSDKSLFFIIAPKDK</sequence>
<name>A0AAU9IQ55_9CILI</name>
<keyword evidence="6" id="KW-0378">Hydrolase</keyword>
<keyword evidence="11" id="KW-1185">Reference proteome</keyword>
<feature type="transmembrane region" description="Helical" evidence="8">
    <location>
        <begin position="12"/>
        <end position="32"/>
    </location>
</feature>
<keyword evidence="8" id="KW-1133">Transmembrane helix</keyword>
<dbReference type="GO" id="GO:0016579">
    <property type="term" value="P:protein deubiquitination"/>
    <property type="evidence" value="ECO:0007669"/>
    <property type="project" value="InterPro"/>
</dbReference>
<dbReference type="InterPro" id="IPR001394">
    <property type="entry name" value="Peptidase_C19_UCH"/>
</dbReference>
<keyword evidence="4" id="KW-0645">Protease</keyword>
<dbReference type="AlphaFoldDB" id="A0AAU9IQ55"/>
<dbReference type="GO" id="GO:0005829">
    <property type="term" value="C:cytosol"/>
    <property type="evidence" value="ECO:0007669"/>
    <property type="project" value="TreeGrafter"/>
</dbReference>
<keyword evidence="8" id="KW-0472">Membrane</keyword>
<dbReference type="SUPFAM" id="SSF54001">
    <property type="entry name" value="Cysteine proteinases"/>
    <property type="match status" value="1"/>
</dbReference>
<evidence type="ECO:0000256" key="4">
    <source>
        <dbReference type="ARBA" id="ARBA00022670"/>
    </source>
</evidence>
<comment type="similarity">
    <text evidence="2">Belongs to the peptidase C19 family.</text>
</comment>
<dbReference type="GO" id="GO:0006508">
    <property type="term" value="P:proteolysis"/>
    <property type="evidence" value="ECO:0007669"/>
    <property type="project" value="UniProtKB-KW"/>
</dbReference>
<evidence type="ECO:0000259" key="9">
    <source>
        <dbReference type="PROSITE" id="PS50235"/>
    </source>
</evidence>
<dbReference type="PANTHER" id="PTHR24006">
    <property type="entry name" value="UBIQUITIN CARBOXYL-TERMINAL HYDROLASE"/>
    <property type="match status" value="1"/>
</dbReference>
<dbReference type="InterPro" id="IPR028889">
    <property type="entry name" value="USP"/>
</dbReference>
<dbReference type="PANTHER" id="PTHR24006:SF888">
    <property type="entry name" value="UBIQUITIN CARBOXYL-TERMINAL HYDROLASE 30"/>
    <property type="match status" value="1"/>
</dbReference>
<dbReference type="PROSITE" id="PS50235">
    <property type="entry name" value="USP_3"/>
    <property type="match status" value="1"/>
</dbReference>
<evidence type="ECO:0000256" key="1">
    <source>
        <dbReference type="ARBA" id="ARBA00000707"/>
    </source>
</evidence>
<comment type="caution">
    <text evidence="10">The sequence shown here is derived from an EMBL/GenBank/DDBJ whole genome shotgun (WGS) entry which is preliminary data.</text>
</comment>